<evidence type="ECO:0000313" key="3">
    <source>
        <dbReference type="Proteomes" id="UP000463868"/>
    </source>
</evidence>
<name>A0A857IKI3_ACIHA</name>
<dbReference type="RefSeq" id="WP_160126620.1">
    <property type="nucleotide sequence ID" value="NZ_CP031972.1"/>
</dbReference>
<reference evidence="2 3" key="1">
    <citation type="submission" date="2018-08" db="EMBL/GenBank/DDBJ databases">
        <title>Analysis of the genomic diversity of Mexican Acinetobacter haemolyticus clinical isolates.</title>
        <authorList>
            <person name="Castro-Jaimes S."/>
            <person name="Cevallos M.A."/>
        </authorList>
    </citation>
    <scope>NUCLEOTIDE SEQUENCE [LARGE SCALE GENOMIC DNA]</scope>
    <source>
        <strain evidence="2 3">AN43</strain>
    </source>
</reference>
<feature type="signal peptide" evidence="1">
    <location>
        <begin position="1"/>
        <end position="23"/>
    </location>
</feature>
<sequence length="101" mass="11600">MNKIIYKFILSASLAIIASTSYAANTIKITGQIVEDTCSQQHQHQHQHQDCELINNLNKKINKESTNLNDLVINSQKNNMIEINIERRPENNNSVIIISYY</sequence>
<gene>
    <name evidence="2" type="ORF">AhaeAN43_09430</name>
</gene>
<keyword evidence="1" id="KW-0732">Signal</keyword>
<dbReference type="Proteomes" id="UP000463868">
    <property type="component" value="Chromosome"/>
</dbReference>
<evidence type="ECO:0000313" key="2">
    <source>
        <dbReference type="EMBL" id="QHI13583.1"/>
    </source>
</evidence>
<protein>
    <submittedName>
        <fullName evidence="2">Type 1 fimbrial protein</fullName>
    </submittedName>
</protein>
<dbReference type="EMBL" id="CP031976">
    <property type="protein sequence ID" value="QHI13583.1"/>
    <property type="molecule type" value="Genomic_DNA"/>
</dbReference>
<organism evidence="2 3">
    <name type="scientific">Acinetobacter haemolyticus</name>
    <dbReference type="NCBI Taxonomy" id="29430"/>
    <lineage>
        <taxon>Bacteria</taxon>
        <taxon>Pseudomonadati</taxon>
        <taxon>Pseudomonadota</taxon>
        <taxon>Gammaproteobacteria</taxon>
        <taxon>Moraxellales</taxon>
        <taxon>Moraxellaceae</taxon>
        <taxon>Acinetobacter</taxon>
    </lineage>
</organism>
<dbReference type="AlphaFoldDB" id="A0A857IKI3"/>
<accession>A0A857IKI3</accession>
<evidence type="ECO:0000256" key="1">
    <source>
        <dbReference type="SAM" id="SignalP"/>
    </source>
</evidence>
<feature type="chain" id="PRO_5032839764" evidence="1">
    <location>
        <begin position="24"/>
        <end position="101"/>
    </location>
</feature>
<proteinExistence type="predicted"/>